<evidence type="ECO:0000313" key="6">
    <source>
        <dbReference type="Proteomes" id="UP000756387"/>
    </source>
</evidence>
<accession>A0ABR9RQ47</accession>
<name>A0ABR9RQ47_9ACTN</name>
<feature type="compositionally biased region" description="Polar residues" evidence="1">
    <location>
        <begin position="36"/>
        <end position="52"/>
    </location>
</feature>
<sequence>MISKPSLHRRRRALISACAVAALTLTGCGSEGTPDSAETNESTPDATPTQTDEAQESQEPAPITVAVPLYYAGEAAGELRLFREFQQVEGVALTEAAKLVDGGTPLDPDYRTLWPGDTVTDVKSTDRAITVTLNGDAFTERPDGMSEHEAWLAIQQMVHTLQGVEQAETPVQFVRRAPGAETPESQDPDTSQDPTTSETPDPTGETEAYPSTLFGIDVSAPVKRAKWENALALVNISVPSQDGTVSGDVLDAEGLASSFEATVPWQVLKDEEVVLEGFATAEGWVDKLHPWHTSIDVSELEPGDYTFVAMTDDPTGGAEGPGPTSDSKEFTLQ</sequence>
<evidence type="ECO:0000313" key="5">
    <source>
        <dbReference type="EMBL" id="MBE7323689.1"/>
    </source>
</evidence>
<feature type="signal peptide" evidence="2">
    <location>
        <begin position="1"/>
        <end position="21"/>
    </location>
</feature>
<dbReference type="Pfam" id="PF10646">
    <property type="entry name" value="Germane"/>
    <property type="match status" value="1"/>
</dbReference>
<evidence type="ECO:0000256" key="1">
    <source>
        <dbReference type="SAM" id="MobiDB-lite"/>
    </source>
</evidence>
<evidence type="ECO:0000256" key="2">
    <source>
        <dbReference type="SAM" id="SignalP"/>
    </source>
</evidence>
<dbReference type="Pfam" id="PF10648">
    <property type="entry name" value="Gmad2"/>
    <property type="match status" value="1"/>
</dbReference>
<feature type="region of interest" description="Disordered" evidence="1">
    <location>
        <begin position="177"/>
        <end position="210"/>
    </location>
</feature>
<keyword evidence="6" id="KW-1185">Reference proteome</keyword>
<dbReference type="InterPro" id="IPR018911">
    <property type="entry name" value="Gmad2_Ig-like_dom"/>
</dbReference>
<evidence type="ECO:0000259" key="4">
    <source>
        <dbReference type="Pfam" id="PF10648"/>
    </source>
</evidence>
<dbReference type="InterPro" id="IPR019606">
    <property type="entry name" value="GerMN"/>
</dbReference>
<organism evidence="5 6">
    <name type="scientific">Nocardioides malaquae</name>
    <dbReference type="NCBI Taxonomy" id="2773426"/>
    <lineage>
        <taxon>Bacteria</taxon>
        <taxon>Bacillati</taxon>
        <taxon>Actinomycetota</taxon>
        <taxon>Actinomycetes</taxon>
        <taxon>Propionibacteriales</taxon>
        <taxon>Nocardioidaceae</taxon>
        <taxon>Nocardioides</taxon>
    </lineage>
</organism>
<feature type="region of interest" description="Disordered" evidence="1">
    <location>
        <begin position="311"/>
        <end position="333"/>
    </location>
</feature>
<dbReference type="RefSeq" id="WP_193636991.1">
    <property type="nucleotide sequence ID" value="NZ_JADCSA010000002.1"/>
</dbReference>
<evidence type="ECO:0000259" key="3">
    <source>
        <dbReference type="Pfam" id="PF10646"/>
    </source>
</evidence>
<feature type="domain" description="Bacterial spore germination immunoglobulin-like" evidence="4">
    <location>
        <begin position="234"/>
        <end position="318"/>
    </location>
</feature>
<dbReference type="PROSITE" id="PS51257">
    <property type="entry name" value="PROKAR_LIPOPROTEIN"/>
    <property type="match status" value="1"/>
</dbReference>
<reference evidence="5 6" key="1">
    <citation type="submission" date="2020-10" db="EMBL/GenBank/DDBJ databases">
        <title>Nocardioides sp. isolated from sludge.</title>
        <authorList>
            <person name="Zhang X."/>
        </authorList>
    </citation>
    <scope>NUCLEOTIDE SEQUENCE [LARGE SCALE GENOMIC DNA]</scope>
    <source>
        <strain evidence="5 6">Y6</strain>
    </source>
</reference>
<feature type="domain" description="GerMN" evidence="3">
    <location>
        <begin position="69"/>
        <end position="173"/>
    </location>
</feature>
<protein>
    <submittedName>
        <fullName evidence="5">GerMN domain-containing protein</fullName>
    </submittedName>
</protein>
<keyword evidence="2" id="KW-0732">Signal</keyword>
<feature type="compositionally biased region" description="Polar residues" evidence="1">
    <location>
        <begin position="183"/>
        <end position="200"/>
    </location>
</feature>
<dbReference type="EMBL" id="JADCSA010000002">
    <property type="protein sequence ID" value="MBE7323689.1"/>
    <property type="molecule type" value="Genomic_DNA"/>
</dbReference>
<proteinExistence type="predicted"/>
<feature type="region of interest" description="Disordered" evidence="1">
    <location>
        <begin position="29"/>
        <end position="61"/>
    </location>
</feature>
<feature type="chain" id="PRO_5046033236" evidence="2">
    <location>
        <begin position="22"/>
        <end position="333"/>
    </location>
</feature>
<comment type="caution">
    <text evidence="5">The sequence shown here is derived from an EMBL/GenBank/DDBJ whole genome shotgun (WGS) entry which is preliminary data.</text>
</comment>
<dbReference type="Proteomes" id="UP000756387">
    <property type="component" value="Unassembled WGS sequence"/>
</dbReference>
<gene>
    <name evidence="5" type="ORF">IEQ44_03360</name>
</gene>